<dbReference type="PANTHER" id="PTHR34220">
    <property type="entry name" value="SENSOR HISTIDINE KINASE YPDA"/>
    <property type="match status" value="1"/>
</dbReference>
<dbReference type="STRING" id="216432.CA2559_04905"/>
<dbReference type="Gene3D" id="3.30.565.10">
    <property type="entry name" value="Histidine kinase-like ATPase, C-terminal domain"/>
    <property type="match status" value="1"/>
</dbReference>
<dbReference type="Proteomes" id="UP000002297">
    <property type="component" value="Chromosome"/>
</dbReference>
<gene>
    <name evidence="3" type="ordered locus">CA2559_04905</name>
</gene>
<dbReference type="GO" id="GO:0016020">
    <property type="term" value="C:membrane"/>
    <property type="evidence" value="ECO:0007669"/>
    <property type="project" value="InterPro"/>
</dbReference>
<reference evidence="3 4" key="1">
    <citation type="journal article" date="2010" name="J. Bacteriol.">
        <title>The complete genome sequence of Croceibacter atlanticus HTCC2559T.</title>
        <authorList>
            <person name="Oh H.M."/>
            <person name="Kang I."/>
            <person name="Ferriera S."/>
            <person name="Giovannoni S.J."/>
            <person name="Cho J.C."/>
        </authorList>
    </citation>
    <scope>NUCLEOTIDE SEQUENCE [LARGE SCALE GENOMIC DNA]</scope>
    <source>
        <strain evidence="4">ATCC BAA-628 / HTCC2559 / KCTC 12090</strain>
    </source>
</reference>
<dbReference type="GO" id="GO:0000155">
    <property type="term" value="F:phosphorelay sensor kinase activity"/>
    <property type="evidence" value="ECO:0007669"/>
    <property type="project" value="InterPro"/>
</dbReference>
<sequence length="371" mass="43045">MLNQSFVSKVISIAQFLASCSVDILKFNQTKFLASHILLWVGVWFFFVYFFSYNSSNSLYVTWFSSILLPLTMATTYTTVYYLIPKYLLTRNYGLFVLYSTYTLIFTSYIVILTMFGSFMLLSNFNVVDMPPMSRNFVFILILVYLIVGLVSFVSILNYNFKTLSKNKALENKILDAQLKIKDQELHYLKKQIHPHFLFNSLNTIYGFSLKKSEQTPDVILKLSNLLDYILYQVQQPKVALKQEIIHIEDYISLEQIRFQDTLKTKVNYNTFNPNLEIPPMLFLPFVENAFKHGAILNGFLQIEMTVNVQTASIEFEIKNTVKSKTPANGNGLGLPTIRKRLDLLYQDNYELNSSLVNNWYTVNLKLNTNV</sequence>
<feature type="domain" description="Signal transduction histidine kinase internal region" evidence="2">
    <location>
        <begin position="185"/>
        <end position="263"/>
    </location>
</feature>
<dbReference type="eggNOG" id="COG2972">
    <property type="taxonomic scope" value="Bacteria"/>
</dbReference>
<dbReference type="Pfam" id="PF06580">
    <property type="entry name" value="His_kinase"/>
    <property type="match status" value="1"/>
</dbReference>
<dbReference type="AlphaFoldDB" id="A3U753"/>
<keyword evidence="3" id="KW-0418">Kinase</keyword>
<keyword evidence="4" id="KW-1185">Reference proteome</keyword>
<name>A3U753_CROAH</name>
<dbReference type="InterPro" id="IPR036890">
    <property type="entry name" value="HATPase_C_sf"/>
</dbReference>
<feature type="transmembrane region" description="Helical" evidence="1">
    <location>
        <begin position="63"/>
        <end position="84"/>
    </location>
</feature>
<dbReference type="EMBL" id="CP002046">
    <property type="protein sequence ID" value="EAP88070.1"/>
    <property type="molecule type" value="Genomic_DNA"/>
</dbReference>
<keyword evidence="1" id="KW-0812">Transmembrane</keyword>
<keyword evidence="1" id="KW-0472">Membrane</keyword>
<proteinExistence type="predicted"/>
<feature type="transmembrane region" description="Helical" evidence="1">
    <location>
        <begin position="32"/>
        <end position="51"/>
    </location>
</feature>
<evidence type="ECO:0000313" key="3">
    <source>
        <dbReference type="EMBL" id="EAP88070.1"/>
    </source>
</evidence>
<dbReference type="InterPro" id="IPR010559">
    <property type="entry name" value="Sig_transdc_His_kin_internal"/>
</dbReference>
<evidence type="ECO:0000256" key="1">
    <source>
        <dbReference type="SAM" id="Phobius"/>
    </source>
</evidence>
<keyword evidence="3" id="KW-0808">Transferase</keyword>
<dbReference type="PANTHER" id="PTHR34220:SF7">
    <property type="entry name" value="SENSOR HISTIDINE KINASE YPDA"/>
    <property type="match status" value="1"/>
</dbReference>
<dbReference type="HOGENOM" id="CLU_020473_1_0_10"/>
<dbReference type="KEGG" id="cat:CA2559_04905"/>
<organism evidence="3 4">
    <name type="scientific">Croceibacter atlanticus (strain ATCC BAA-628 / JCM 21780 / CIP 108009 / IAM 15332 / KCTC 12090 / HTCC2559)</name>
    <dbReference type="NCBI Taxonomy" id="216432"/>
    <lineage>
        <taxon>Bacteria</taxon>
        <taxon>Pseudomonadati</taxon>
        <taxon>Bacteroidota</taxon>
        <taxon>Flavobacteriia</taxon>
        <taxon>Flavobacteriales</taxon>
        <taxon>Flavobacteriaceae</taxon>
        <taxon>Croceibacter</taxon>
    </lineage>
</organism>
<evidence type="ECO:0000259" key="2">
    <source>
        <dbReference type="Pfam" id="PF06580"/>
    </source>
</evidence>
<dbReference type="InterPro" id="IPR050640">
    <property type="entry name" value="Bact_2-comp_sensor_kinase"/>
</dbReference>
<accession>A3U753</accession>
<protein>
    <submittedName>
        <fullName evidence="3">Putative two-component system sensor but no kinase domain</fullName>
    </submittedName>
</protein>
<evidence type="ECO:0000313" key="4">
    <source>
        <dbReference type="Proteomes" id="UP000002297"/>
    </source>
</evidence>
<feature type="transmembrane region" description="Helical" evidence="1">
    <location>
        <begin position="137"/>
        <end position="159"/>
    </location>
</feature>
<keyword evidence="1" id="KW-1133">Transmembrane helix</keyword>
<feature type="transmembrane region" description="Helical" evidence="1">
    <location>
        <begin position="96"/>
        <end position="117"/>
    </location>
</feature>